<evidence type="ECO:0000256" key="1">
    <source>
        <dbReference type="ARBA" id="ARBA00022722"/>
    </source>
</evidence>
<dbReference type="InterPro" id="IPR011335">
    <property type="entry name" value="Restrct_endonuc-II-like"/>
</dbReference>
<evidence type="ECO:0000256" key="5">
    <source>
        <dbReference type="ARBA" id="ARBA00022806"/>
    </source>
</evidence>
<dbReference type="GO" id="GO:0009338">
    <property type="term" value="C:exodeoxyribonuclease V complex"/>
    <property type="evidence" value="ECO:0007669"/>
    <property type="project" value="InterPro"/>
</dbReference>
<evidence type="ECO:0000256" key="7">
    <source>
        <dbReference type="ARBA" id="ARBA00022840"/>
    </source>
</evidence>
<proteinExistence type="inferred from homology"/>
<evidence type="ECO:0000259" key="10">
    <source>
        <dbReference type="Pfam" id="PF17946"/>
    </source>
</evidence>
<keyword evidence="8" id="KW-0238">DNA-binding</keyword>
<dbReference type="HAMAP" id="MF_01486">
    <property type="entry name" value="RecC"/>
    <property type="match status" value="1"/>
</dbReference>
<dbReference type="Gene3D" id="3.40.50.10930">
    <property type="match status" value="1"/>
</dbReference>
<dbReference type="Gene3D" id="1.10.10.990">
    <property type="match status" value="1"/>
</dbReference>
<evidence type="ECO:0000313" key="12">
    <source>
        <dbReference type="Proteomes" id="UP000008561"/>
    </source>
</evidence>
<evidence type="ECO:0000256" key="3">
    <source>
        <dbReference type="ARBA" id="ARBA00022763"/>
    </source>
</evidence>
<protein>
    <submittedName>
        <fullName evidence="11">Exodeoxyribonuclease V, gamma subunit</fullName>
    </submittedName>
</protein>
<evidence type="ECO:0000313" key="11">
    <source>
        <dbReference type="EMBL" id="ABW66864.1"/>
    </source>
</evidence>
<dbReference type="GO" id="GO:0003677">
    <property type="term" value="F:DNA binding"/>
    <property type="evidence" value="ECO:0007669"/>
    <property type="project" value="UniProtKB-KW"/>
</dbReference>
<dbReference type="InterPro" id="IPR041500">
    <property type="entry name" value="RecC_C"/>
</dbReference>
<dbReference type="EMBL" id="CP000859">
    <property type="protein sequence ID" value="ABW66864.1"/>
    <property type="molecule type" value="Genomic_DNA"/>
</dbReference>
<dbReference type="InterPro" id="IPR027417">
    <property type="entry name" value="P-loop_NTPase"/>
</dbReference>
<feature type="domain" description="RecC C-terminal" evidence="10">
    <location>
        <begin position="795"/>
        <end position="1015"/>
    </location>
</feature>
<dbReference type="Pfam" id="PF04257">
    <property type="entry name" value="Exonuc_V_gamma"/>
    <property type="match status" value="1"/>
</dbReference>
<dbReference type="InterPro" id="IPR006697">
    <property type="entry name" value="RecC"/>
</dbReference>
<keyword evidence="12" id="KW-1185">Reference proteome</keyword>
<keyword evidence="3" id="KW-0227">DNA damage</keyword>
<dbReference type="GO" id="GO:0005524">
    <property type="term" value="F:ATP binding"/>
    <property type="evidence" value="ECO:0007669"/>
    <property type="project" value="UniProtKB-KW"/>
</dbReference>
<dbReference type="SUPFAM" id="SSF52980">
    <property type="entry name" value="Restriction endonuclease-like"/>
    <property type="match status" value="1"/>
</dbReference>
<dbReference type="GO" id="GO:0006281">
    <property type="term" value="P:DNA repair"/>
    <property type="evidence" value="ECO:0007669"/>
    <property type="project" value="UniProtKB-KW"/>
</dbReference>
<dbReference type="AlphaFoldDB" id="A8ZX08"/>
<keyword evidence="7" id="KW-0067">ATP-binding</keyword>
<dbReference type="KEGG" id="dol:Dole_1054"/>
<dbReference type="Gene3D" id="3.40.50.300">
    <property type="entry name" value="P-loop containing nucleotide triphosphate hydrolases"/>
    <property type="match status" value="2"/>
</dbReference>
<dbReference type="eggNOG" id="COG1330">
    <property type="taxonomic scope" value="Bacteria"/>
</dbReference>
<dbReference type="HOGENOM" id="CLU_007513_0_0_7"/>
<evidence type="ECO:0000256" key="9">
    <source>
        <dbReference type="ARBA" id="ARBA00023204"/>
    </source>
</evidence>
<dbReference type="GO" id="GO:0004386">
    <property type="term" value="F:helicase activity"/>
    <property type="evidence" value="ECO:0007669"/>
    <property type="project" value="UniProtKB-KW"/>
</dbReference>
<dbReference type="GO" id="GO:0008854">
    <property type="term" value="F:exodeoxyribonuclease V activity"/>
    <property type="evidence" value="ECO:0007669"/>
    <property type="project" value="InterPro"/>
</dbReference>
<dbReference type="PANTHER" id="PTHR30591:SF1">
    <property type="entry name" value="RECBCD ENZYME SUBUNIT RECC"/>
    <property type="match status" value="1"/>
</dbReference>
<accession>A8ZX08</accession>
<keyword evidence="1" id="KW-0540">Nuclease</keyword>
<dbReference type="PIRSF" id="PIRSF000980">
    <property type="entry name" value="RecC"/>
    <property type="match status" value="1"/>
</dbReference>
<dbReference type="RefSeq" id="WP_012174482.1">
    <property type="nucleotide sequence ID" value="NC_009943.1"/>
</dbReference>
<reference evidence="11 12" key="1">
    <citation type="submission" date="2007-10" db="EMBL/GenBank/DDBJ databases">
        <title>Complete sequence of Desulfococcus oleovorans Hxd3.</title>
        <authorList>
            <consortium name="US DOE Joint Genome Institute"/>
            <person name="Copeland A."/>
            <person name="Lucas S."/>
            <person name="Lapidus A."/>
            <person name="Barry K."/>
            <person name="Glavina del Rio T."/>
            <person name="Dalin E."/>
            <person name="Tice H."/>
            <person name="Pitluck S."/>
            <person name="Kiss H."/>
            <person name="Brettin T."/>
            <person name="Bruce D."/>
            <person name="Detter J.C."/>
            <person name="Han C."/>
            <person name="Schmutz J."/>
            <person name="Larimer F."/>
            <person name="Land M."/>
            <person name="Hauser L."/>
            <person name="Kyrpides N."/>
            <person name="Kim E."/>
            <person name="Wawrik B."/>
            <person name="Richardson P."/>
        </authorList>
    </citation>
    <scope>NUCLEOTIDE SEQUENCE [LARGE SCALE GENOMIC DNA]</scope>
    <source>
        <strain evidence="12">DSM 6200 / JCM 39069 / Hxd3</strain>
    </source>
</reference>
<organism evidence="11 12">
    <name type="scientific">Desulfosudis oleivorans (strain DSM 6200 / JCM 39069 / Hxd3)</name>
    <name type="common">Desulfococcus oleovorans</name>
    <dbReference type="NCBI Taxonomy" id="96561"/>
    <lineage>
        <taxon>Bacteria</taxon>
        <taxon>Pseudomonadati</taxon>
        <taxon>Thermodesulfobacteriota</taxon>
        <taxon>Desulfobacteria</taxon>
        <taxon>Desulfobacterales</taxon>
        <taxon>Desulfosudaceae</taxon>
        <taxon>Desulfosudis</taxon>
    </lineage>
</organism>
<evidence type="ECO:0000256" key="2">
    <source>
        <dbReference type="ARBA" id="ARBA00022741"/>
    </source>
</evidence>
<evidence type="ECO:0000256" key="8">
    <source>
        <dbReference type="ARBA" id="ARBA00023125"/>
    </source>
</evidence>
<gene>
    <name evidence="11" type="ordered locus">Dole_1054</name>
</gene>
<dbReference type="Gene3D" id="1.10.10.160">
    <property type="match status" value="1"/>
</dbReference>
<dbReference type="OrthoDB" id="9762834at2"/>
<keyword evidence="4" id="KW-0378">Hydrolase</keyword>
<evidence type="ECO:0000256" key="6">
    <source>
        <dbReference type="ARBA" id="ARBA00022839"/>
    </source>
</evidence>
<sequence length="1085" mass="121404">MYFFTSNRMEMLSRAFCEALTAYPLDNPFARETIVVQSMGMKRWLSMEMARHTGICAHNRFLFPNAFLNQMLQTAFADAVPVSPDVGVEAMTWAVFPVLADVFAHPALSPLQAYLQDGDVIKRYQLAARIADTFDQYLVFRPDMLLQWEAGALPADPHEKWQAHLWRLLISQGWAEQRAERWKQFLSLAQSGALAGSTLPSRVSVFGISTLPRFHVQVFAALSAFLEVRFFVLNPCRHYWGDILSTYEKKQVETGADARDIPEAARHLETGNSLLASMGMVARDFFAMVEDHPHQETSLFAPAGETTMLACLQNDILDLKDAADQERVRVDGNDASMQISVCHSPMREVEALHDNLLAMFEADAGLSPEDVLVMAPNMEVYAPYVEAVFDAGADDGGQRVPYTVTDRRSKSGSPVVRTFLGLMDLWESRFGISAVLEILESAFVRERFDIGEAEFFRISQWLVDAGVRWGLDGAFKTDRDLPEFSENTWKQGIDSLVLGCAMAGKGEILFDGLLPYDHMEGSDVDSLEKFLAFWHVLLRFYRQCGGAHAPGRWRQILTALVESMFAADPAVEADLQVITDALNALGESAAHAGFDGPVDLPVIREFLNRRFEGQAYGAPFISGGVTFCSMLPMRSIPFAVICLLGMNVDDYPRQTFSPGFDMIRKHPRPGDRSKRNDDRYLFLETLLSARRRLYISYVGHDMRDNSDRPPSVLVGELCDYLRERFDAGPLTDVVEKITTHHRLQPFHPDYFSSDTQARFSYAADYLAAARQLAGGRPGRPAALEPAVPVPDNADPQTIEVEDLCRFFAHPARYFLTQRLGLRVAETDRIPEEAEPFEVAGLERYDMARRLVERLLAEDPAAPLENALRASGILPHGEPGKRLFERLKTGAAGFVAGVRAVTANGGLDRREIRLDINGTTLCGTLDGIGEQEWFRFRYATARPGDFITNWIAHLAWSVDQGRAGSGRFAARDGWWAFDPVDNGLSILAALIEIYRQGRLRPLHFFPRSAFVYAETLQKKGNASMALDRALQAWRGNERVAGEKEDPFYALWFAGDDPLDDEFETLSTAVVTPLLACRRPDGPPRTV</sequence>
<dbReference type="Proteomes" id="UP000008561">
    <property type="component" value="Chromosome"/>
</dbReference>
<keyword evidence="5" id="KW-0347">Helicase</keyword>
<keyword evidence="2" id="KW-0547">Nucleotide-binding</keyword>
<evidence type="ECO:0000256" key="4">
    <source>
        <dbReference type="ARBA" id="ARBA00022801"/>
    </source>
</evidence>
<name>A8ZX08_DESOH</name>
<dbReference type="NCBIfam" id="TIGR01450">
    <property type="entry name" value="recC"/>
    <property type="match status" value="1"/>
</dbReference>
<dbReference type="PANTHER" id="PTHR30591">
    <property type="entry name" value="RECBCD ENZYME SUBUNIT RECC"/>
    <property type="match status" value="1"/>
</dbReference>
<dbReference type="STRING" id="96561.Dole_1054"/>
<keyword evidence="6" id="KW-0269">Exonuclease</keyword>
<dbReference type="GO" id="GO:0006310">
    <property type="term" value="P:DNA recombination"/>
    <property type="evidence" value="ECO:0007669"/>
    <property type="project" value="TreeGrafter"/>
</dbReference>
<dbReference type="SUPFAM" id="SSF52540">
    <property type="entry name" value="P-loop containing nucleoside triphosphate hydrolases"/>
    <property type="match status" value="2"/>
</dbReference>
<dbReference type="Pfam" id="PF17946">
    <property type="entry name" value="RecC_C"/>
    <property type="match status" value="1"/>
</dbReference>
<keyword evidence="9" id="KW-0234">DNA repair</keyword>
<dbReference type="InterPro" id="IPR013986">
    <property type="entry name" value="DExx_box_DNA_helicase_dom_sf"/>
</dbReference>